<dbReference type="GO" id="GO:1901137">
    <property type="term" value="P:carbohydrate derivative biosynthetic process"/>
    <property type="evidence" value="ECO:0007669"/>
    <property type="project" value="UniProtKB-ARBA"/>
</dbReference>
<feature type="domain" description="Glycosyltransferase subfamily 4-like N-terminal" evidence="3">
    <location>
        <begin position="14"/>
        <end position="176"/>
    </location>
</feature>
<dbReference type="PANTHER" id="PTHR45947:SF3">
    <property type="entry name" value="SULFOQUINOVOSYL TRANSFERASE SQD2"/>
    <property type="match status" value="1"/>
</dbReference>
<keyword evidence="2 4" id="KW-0808">Transferase</keyword>
<dbReference type="Pfam" id="PF13439">
    <property type="entry name" value="Glyco_transf_4"/>
    <property type="match status" value="1"/>
</dbReference>
<accession>A0A849BMA1</accession>
<dbReference type="AlphaFoldDB" id="A0A849BMA1"/>
<comment type="caution">
    <text evidence="4">The sequence shown here is derived from an EMBL/GenBank/DDBJ whole genome shotgun (WGS) entry which is preliminary data.</text>
</comment>
<evidence type="ECO:0000256" key="1">
    <source>
        <dbReference type="ARBA" id="ARBA00022676"/>
    </source>
</evidence>
<dbReference type="Gene3D" id="3.40.50.2000">
    <property type="entry name" value="Glycogen Phosphorylase B"/>
    <property type="match status" value="2"/>
</dbReference>
<protein>
    <submittedName>
        <fullName evidence="4">Glycosyltransferase</fullName>
    </submittedName>
</protein>
<organism evidence="4 5">
    <name type="scientific">Pseudokineococcus marinus</name>
    <dbReference type="NCBI Taxonomy" id="351215"/>
    <lineage>
        <taxon>Bacteria</taxon>
        <taxon>Bacillati</taxon>
        <taxon>Actinomycetota</taxon>
        <taxon>Actinomycetes</taxon>
        <taxon>Kineosporiales</taxon>
        <taxon>Kineosporiaceae</taxon>
        <taxon>Pseudokineococcus</taxon>
    </lineage>
</organism>
<sequence length="324" mass="34733">MRVALVSEVWAPEVDGLVTRLESTVAELRRAGHEVLVVAPTTGTAVPGVRERRTRGVSVPFLYGGRRWALPDGVVARAVRAFAPDVVHVVNPVLMGVAAARWAAPRHPLVVSYHTDVATYAGHYHLGAFEGFVHASMRWTYRRADVRLATSPVGRGHLAEIGVHDVDLWERGVDTSAFRPDRDGARLRRRLGPDPDLPVALHVGRVASEKGCDRLVPLAQEDPPVQLALVGEGPDRARLERTLAGRRAVFTGVLRGDDLADAYAAADALVFASETDTLGLVLLEAMACGLPVVALDTSTARQTTAGYAAVRLVPPGADGAAWNR</sequence>
<gene>
    <name evidence="4" type="ORF">HLB09_11900</name>
</gene>
<dbReference type="EMBL" id="JABEMA010000194">
    <property type="protein sequence ID" value="NNH23781.1"/>
    <property type="molecule type" value="Genomic_DNA"/>
</dbReference>
<dbReference type="RefSeq" id="WP_171203576.1">
    <property type="nucleotide sequence ID" value="NZ_JABEMA010000194.1"/>
</dbReference>
<evidence type="ECO:0000313" key="4">
    <source>
        <dbReference type="EMBL" id="NNH23781.1"/>
    </source>
</evidence>
<evidence type="ECO:0000256" key="2">
    <source>
        <dbReference type="ARBA" id="ARBA00022679"/>
    </source>
</evidence>
<dbReference type="SUPFAM" id="SSF53756">
    <property type="entry name" value="UDP-Glycosyltransferase/glycogen phosphorylase"/>
    <property type="match status" value="1"/>
</dbReference>
<keyword evidence="5" id="KW-1185">Reference proteome</keyword>
<dbReference type="Pfam" id="PF13692">
    <property type="entry name" value="Glyco_trans_1_4"/>
    <property type="match status" value="1"/>
</dbReference>
<evidence type="ECO:0000259" key="3">
    <source>
        <dbReference type="Pfam" id="PF13439"/>
    </source>
</evidence>
<reference evidence="4 5" key="1">
    <citation type="submission" date="2020-05" db="EMBL/GenBank/DDBJ databases">
        <title>MicrobeNet Type strains.</title>
        <authorList>
            <person name="Nicholson A.C."/>
        </authorList>
    </citation>
    <scope>NUCLEOTIDE SEQUENCE [LARGE SCALE GENOMIC DNA]</scope>
    <source>
        <strain evidence="4 5">JCM 14547</strain>
    </source>
</reference>
<dbReference type="Proteomes" id="UP000555552">
    <property type="component" value="Unassembled WGS sequence"/>
</dbReference>
<feature type="non-terminal residue" evidence="4">
    <location>
        <position position="324"/>
    </location>
</feature>
<dbReference type="InterPro" id="IPR050194">
    <property type="entry name" value="Glycosyltransferase_grp1"/>
</dbReference>
<name>A0A849BMA1_9ACTN</name>
<proteinExistence type="predicted"/>
<evidence type="ECO:0000313" key="5">
    <source>
        <dbReference type="Proteomes" id="UP000555552"/>
    </source>
</evidence>
<dbReference type="GO" id="GO:0016757">
    <property type="term" value="F:glycosyltransferase activity"/>
    <property type="evidence" value="ECO:0007669"/>
    <property type="project" value="UniProtKB-KW"/>
</dbReference>
<keyword evidence="1" id="KW-0328">Glycosyltransferase</keyword>
<dbReference type="InterPro" id="IPR028098">
    <property type="entry name" value="Glyco_trans_4-like_N"/>
</dbReference>
<dbReference type="PANTHER" id="PTHR45947">
    <property type="entry name" value="SULFOQUINOVOSYL TRANSFERASE SQD2"/>
    <property type="match status" value="1"/>
</dbReference>